<dbReference type="Pfam" id="PF00775">
    <property type="entry name" value="Dioxygenase_C"/>
    <property type="match status" value="1"/>
</dbReference>
<evidence type="ECO:0000256" key="8">
    <source>
        <dbReference type="NCBIfam" id="TIGR02465"/>
    </source>
</evidence>
<dbReference type="SUPFAM" id="SSF49482">
    <property type="entry name" value="Aromatic compound dioxygenase"/>
    <property type="match status" value="1"/>
</dbReference>
<keyword evidence="4" id="KW-0058">Aromatic hydrocarbons catabolism</keyword>
<evidence type="ECO:0000256" key="7">
    <source>
        <dbReference type="ARBA" id="ARBA00023004"/>
    </source>
</evidence>
<evidence type="ECO:0000313" key="11">
    <source>
        <dbReference type="Proteomes" id="UP000184395"/>
    </source>
</evidence>
<dbReference type="GO" id="GO:0009712">
    <property type="term" value="P:catechol-containing compound metabolic process"/>
    <property type="evidence" value="ECO:0007669"/>
    <property type="project" value="InterPro"/>
</dbReference>
<dbReference type="NCBIfam" id="TIGR02465">
    <property type="entry name" value="chlorocat_1_2"/>
    <property type="match status" value="1"/>
</dbReference>
<dbReference type="InterPro" id="IPR050770">
    <property type="entry name" value="Intradiol_RC_Dioxygenase"/>
</dbReference>
<reference evidence="10 11" key="1">
    <citation type="submission" date="2016-11" db="EMBL/GenBank/DDBJ databases">
        <authorList>
            <person name="Jaros S."/>
            <person name="Januszkiewicz K."/>
            <person name="Wedrychowicz H."/>
        </authorList>
    </citation>
    <scope>NUCLEOTIDE SEQUENCE [LARGE SCALE GENOMIC DNA]</scope>
    <source>
        <strain evidence="10 11">LMG 20594</strain>
    </source>
</reference>
<dbReference type="GO" id="GO:0018576">
    <property type="term" value="F:catechol 1,2-dioxygenase activity"/>
    <property type="evidence" value="ECO:0007669"/>
    <property type="project" value="InterPro"/>
</dbReference>
<gene>
    <name evidence="10" type="ORF">SAMN05192548_106917</name>
</gene>
<dbReference type="PANTHER" id="PTHR33711:SF7">
    <property type="entry name" value="INTRADIOL RING-CLEAVAGE DIOXYGENASES DOMAIN-CONTAINING PROTEIN-RELATED"/>
    <property type="match status" value="1"/>
</dbReference>
<dbReference type="EMBL" id="FRAB01000069">
    <property type="protein sequence ID" value="SHL17127.1"/>
    <property type="molecule type" value="Genomic_DNA"/>
</dbReference>
<dbReference type="GO" id="GO:0008199">
    <property type="term" value="F:ferric iron binding"/>
    <property type="evidence" value="ECO:0007669"/>
    <property type="project" value="InterPro"/>
</dbReference>
<evidence type="ECO:0000256" key="6">
    <source>
        <dbReference type="ARBA" id="ARBA00023002"/>
    </source>
</evidence>
<evidence type="ECO:0000256" key="4">
    <source>
        <dbReference type="ARBA" id="ARBA00022797"/>
    </source>
</evidence>
<dbReference type="RefSeq" id="WP_011178393.1">
    <property type="nucleotide sequence ID" value="NZ_CADFGY010000030.1"/>
</dbReference>
<dbReference type="InterPro" id="IPR012817">
    <property type="entry name" value="Chlorcchol_dOase"/>
</dbReference>
<feature type="domain" description="Intradiol ring-cleavage dioxygenases" evidence="9">
    <location>
        <begin position="103"/>
        <end position="131"/>
    </location>
</feature>
<dbReference type="OrthoDB" id="9800887at2"/>
<dbReference type="InterPro" id="IPR007535">
    <property type="entry name" value="Catechol_dOase_N"/>
</dbReference>
<evidence type="ECO:0000256" key="2">
    <source>
        <dbReference type="ARBA" id="ARBA00007825"/>
    </source>
</evidence>
<accession>A0A1M6YFT6</accession>
<sequence>MTNPRVHEIATAMLDAVRKVLVQQEVTEAEYRAGVMYMMQVAEAKEMGLLCDVFLNSTIVEIKAAATRGSAPAIQGPYFKEEAPFVDGKLKTYDSDDHKPLLLHGSVKDEAGRVVTDAVIDIWHSTPDGRYSGFGGYHGDMPVDYYRGKVRTDAQGRWRVQTTLPAPYQIPNKGPTGALLTMMGSHTWRPAHVHFKVRKDGFEALTTQYYFEGGEWVDSDCCNGVKPELVMPAAMEQGMQAMALDFVIEKSRA</sequence>
<proteinExistence type="inferred from homology"/>
<dbReference type="CDD" id="cd03462">
    <property type="entry name" value="1_2-CCD"/>
    <property type="match status" value="1"/>
</dbReference>
<comment type="cofactor">
    <cofactor evidence="1">
        <name>Fe(3+)</name>
        <dbReference type="ChEBI" id="CHEBI:29034"/>
    </cofactor>
</comment>
<evidence type="ECO:0000256" key="1">
    <source>
        <dbReference type="ARBA" id="ARBA00001965"/>
    </source>
</evidence>
<dbReference type="Pfam" id="PF04444">
    <property type="entry name" value="Dioxygenase_N"/>
    <property type="match status" value="1"/>
</dbReference>
<organism evidence="10 11">
    <name type="scientific">Paraburkholderia terricola</name>
    <dbReference type="NCBI Taxonomy" id="169427"/>
    <lineage>
        <taxon>Bacteria</taxon>
        <taxon>Pseudomonadati</taxon>
        <taxon>Pseudomonadota</taxon>
        <taxon>Betaproteobacteria</taxon>
        <taxon>Burkholderiales</taxon>
        <taxon>Burkholderiaceae</taxon>
        <taxon>Paraburkholderia</taxon>
    </lineage>
</organism>
<evidence type="ECO:0000313" key="10">
    <source>
        <dbReference type="EMBL" id="SHL17127.1"/>
    </source>
</evidence>
<dbReference type="STRING" id="169427.SAMN05192548_106917"/>
<comment type="similarity">
    <text evidence="2">Belongs to the intradiol ring-cleavage dioxygenase family.</text>
</comment>
<dbReference type="PROSITE" id="PS00083">
    <property type="entry name" value="INTRADIOL_DIOXYGENAS"/>
    <property type="match status" value="1"/>
</dbReference>
<keyword evidence="3" id="KW-0479">Metal-binding</keyword>
<evidence type="ECO:0000256" key="3">
    <source>
        <dbReference type="ARBA" id="ARBA00022723"/>
    </source>
</evidence>
<dbReference type="Gene3D" id="2.60.130.10">
    <property type="entry name" value="Aromatic compound dioxygenase"/>
    <property type="match status" value="1"/>
</dbReference>
<name>A0A1M6YFT6_9BURK</name>
<evidence type="ECO:0000259" key="9">
    <source>
        <dbReference type="PROSITE" id="PS00083"/>
    </source>
</evidence>
<dbReference type="PANTHER" id="PTHR33711">
    <property type="entry name" value="DIOXYGENASE, PUTATIVE (AFU_ORTHOLOGUE AFUA_2G02910)-RELATED"/>
    <property type="match status" value="1"/>
</dbReference>
<keyword evidence="7" id="KW-0408">Iron</keyword>
<protein>
    <recommendedName>
        <fullName evidence="8">Chlorocatechol 1,2-dioxygenase</fullName>
    </recommendedName>
</protein>
<dbReference type="Proteomes" id="UP000184395">
    <property type="component" value="Unassembled WGS sequence"/>
</dbReference>
<keyword evidence="5 10" id="KW-0223">Dioxygenase</keyword>
<dbReference type="InterPro" id="IPR015889">
    <property type="entry name" value="Intradiol_dOase_core"/>
</dbReference>
<dbReference type="AlphaFoldDB" id="A0A1M6YFT6"/>
<evidence type="ECO:0000256" key="5">
    <source>
        <dbReference type="ARBA" id="ARBA00022964"/>
    </source>
</evidence>
<dbReference type="InterPro" id="IPR000627">
    <property type="entry name" value="Intradiol_dOase_C"/>
</dbReference>
<keyword evidence="6" id="KW-0560">Oxidoreductase</keyword>